<dbReference type="RefSeq" id="WP_092276282.1">
    <property type="nucleotide sequence ID" value="NZ_FORT01000023.1"/>
</dbReference>
<name>A0A1I4D8I6_9BACL</name>
<dbReference type="AlphaFoldDB" id="A0A1I4D8I6"/>
<dbReference type="GO" id="GO:0009847">
    <property type="term" value="P:spore germination"/>
    <property type="evidence" value="ECO:0007669"/>
    <property type="project" value="InterPro"/>
</dbReference>
<proteinExistence type="inferred from homology"/>
<gene>
    <name evidence="10" type="ORF">SAMN05518846_12310</name>
</gene>
<protein>
    <submittedName>
        <fullName evidence="10">Spore germination protein KC</fullName>
    </submittedName>
</protein>
<evidence type="ECO:0000256" key="6">
    <source>
        <dbReference type="ARBA" id="ARBA00023139"/>
    </source>
</evidence>
<evidence type="ECO:0000256" key="5">
    <source>
        <dbReference type="ARBA" id="ARBA00023136"/>
    </source>
</evidence>
<dbReference type="InterPro" id="IPR008844">
    <property type="entry name" value="Spore_GerAC-like"/>
</dbReference>
<dbReference type="GO" id="GO:0016020">
    <property type="term" value="C:membrane"/>
    <property type="evidence" value="ECO:0007669"/>
    <property type="project" value="UniProtKB-SubCell"/>
</dbReference>
<keyword evidence="3" id="KW-0309">Germination</keyword>
<dbReference type="NCBIfam" id="TIGR02887">
    <property type="entry name" value="spore_ger_x_C"/>
    <property type="match status" value="1"/>
</dbReference>
<feature type="domain" description="Spore germination GerAC-like C-terminal" evidence="8">
    <location>
        <begin position="226"/>
        <end position="389"/>
    </location>
</feature>
<evidence type="ECO:0000256" key="3">
    <source>
        <dbReference type="ARBA" id="ARBA00022544"/>
    </source>
</evidence>
<dbReference type="Proteomes" id="UP000198915">
    <property type="component" value="Unassembled WGS sequence"/>
</dbReference>
<evidence type="ECO:0000256" key="1">
    <source>
        <dbReference type="ARBA" id="ARBA00004635"/>
    </source>
</evidence>
<dbReference type="PANTHER" id="PTHR35789">
    <property type="entry name" value="SPORE GERMINATION PROTEIN B3"/>
    <property type="match status" value="1"/>
</dbReference>
<evidence type="ECO:0000256" key="7">
    <source>
        <dbReference type="ARBA" id="ARBA00023288"/>
    </source>
</evidence>
<dbReference type="Pfam" id="PF25198">
    <property type="entry name" value="Spore_GerAC_N"/>
    <property type="match status" value="1"/>
</dbReference>
<accession>A0A1I4D8I6</accession>
<evidence type="ECO:0000256" key="2">
    <source>
        <dbReference type="ARBA" id="ARBA00007886"/>
    </source>
</evidence>
<dbReference type="Gene3D" id="3.30.300.210">
    <property type="entry name" value="Nutrient germinant receptor protein C, domain 3"/>
    <property type="match status" value="1"/>
</dbReference>
<keyword evidence="4" id="KW-0732">Signal</keyword>
<evidence type="ECO:0000259" key="8">
    <source>
        <dbReference type="Pfam" id="PF05504"/>
    </source>
</evidence>
<evidence type="ECO:0000259" key="9">
    <source>
        <dbReference type="Pfam" id="PF25198"/>
    </source>
</evidence>
<dbReference type="InterPro" id="IPR046953">
    <property type="entry name" value="Spore_GerAC-like_C"/>
</dbReference>
<sequence>MGYTRVIKLLLLCCVFTFMTTGCWDRKELNEISLISGIAIDKGENKKYKLSAETVNITELSPKTKGGETPSVVYTQEGDTISELVQKMNTGLSRKLILSHMSVVVISEEIAKSSLMEFLDYMDRYREVRNDFNLVVAKGVKAEEILTVLYPFQKISTLKLKVQLNTLQDEWGGDPDVRLKDFIQALVSKGRSPVAVALTVSGTKHIQNSTDIMKHPIPPSLITVPGMAVFDKEKLVGYLPLEGVRVYLWTQNKLRHTSLSVPCSKDKYINVFVYNSSTNVKARGKNDVPHIQLNIKVETILDGTQCGADLSKHSSYVDYEKKAADFIRAEVLATIKKVQKDFGTDIFGFGDHMHLQDPAYFHKVSDRWQEAFKKANIEVKVDARIRRSGLDTKSFLQQLPPR</sequence>
<dbReference type="EMBL" id="FORT01000023">
    <property type="protein sequence ID" value="SFK89435.1"/>
    <property type="molecule type" value="Genomic_DNA"/>
</dbReference>
<keyword evidence="5" id="KW-0472">Membrane</keyword>
<evidence type="ECO:0000256" key="4">
    <source>
        <dbReference type="ARBA" id="ARBA00022729"/>
    </source>
</evidence>
<keyword evidence="7" id="KW-0449">Lipoprotein</keyword>
<dbReference type="InterPro" id="IPR057336">
    <property type="entry name" value="GerAC_N"/>
</dbReference>
<organism evidence="10 11">
    <name type="scientific">Brevibacillus centrosporus</name>
    <dbReference type="NCBI Taxonomy" id="54910"/>
    <lineage>
        <taxon>Bacteria</taxon>
        <taxon>Bacillati</taxon>
        <taxon>Bacillota</taxon>
        <taxon>Bacilli</taxon>
        <taxon>Bacillales</taxon>
        <taxon>Paenibacillaceae</taxon>
        <taxon>Brevibacillus</taxon>
    </lineage>
</organism>
<comment type="similarity">
    <text evidence="2">Belongs to the GerABKC lipoprotein family.</text>
</comment>
<keyword evidence="6" id="KW-0564">Palmitate</keyword>
<reference evidence="11" key="1">
    <citation type="submission" date="2016-10" db="EMBL/GenBank/DDBJ databases">
        <authorList>
            <person name="Varghese N."/>
            <person name="Submissions S."/>
        </authorList>
    </citation>
    <scope>NUCLEOTIDE SEQUENCE [LARGE SCALE GENOMIC DNA]</scope>
    <source>
        <strain evidence="11">OK042</strain>
    </source>
</reference>
<dbReference type="Pfam" id="PF05504">
    <property type="entry name" value="Spore_GerAC"/>
    <property type="match status" value="1"/>
</dbReference>
<dbReference type="PROSITE" id="PS51257">
    <property type="entry name" value="PROKAR_LIPOPROTEIN"/>
    <property type="match status" value="1"/>
</dbReference>
<evidence type="ECO:0000313" key="11">
    <source>
        <dbReference type="Proteomes" id="UP000198915"/>
    </source>
</evidence>
<dbReference type="STRING" id="1884381.SAMN05518846_12310"/>
<evidence type="ECO:0000313" key="10">
    <source>
        <dbReference type="EMBL" id="SFK89435.1"/>
    </source>
</evidence>
<keyword evidence="11" id="KW-1185">Reference proteome</keyword>
<dbReference type="Gene3D" id="6.20.190.10">
    <property type="entry name" value="Nutrient germinant receptor protein C, domain 1"/>
    <property type="match status" value="1"/>
</dbReference>
<comment type="subcellular location">
    <subcellularLocation>
        <location evidence="1">Membrane</location>
        <topology evidence="1">Lipid-anchor</topology>
    </subcellularLocation>
</comment>
<dbReference type="InterPro" id="IPR038501">
    <property type="entry name" value="Spore_GerAC_C_sf"/>
</dbReference>
<dbReference type="PANTHER" id="PTHR35789:SF1">
    <property type="entry name" value="SPORE GERMINATION PROTEIN B3"/>
    <property type="match status" value="1"/>
</dbReference>
<feature type="domain" description="Spore germination protein N-terminal" evidence="9">
    <location>
        <begin position="25"/>
        <end position="199"/>
    </location>
</feature>